<dbReference type="HOGENOM" id="CLU_1433888_0_0_6"/>
<dbReference type="SUPFAM" id="SSF47413">
    <property type="entry name" value="lambda repressor-like DNA-binding domains"/>
    <property type="match status" value="1"/>
</dbReference>
<protein>
    <submittedName>
        <fullName evidence="2">Zinc finger/helix-turn-helix protein, YgiT family</fullName>
    </submittedName>
</protein>
<evidence type="ECO:0000313" key="3">
    <source>
        <dbReference type="Proteomes" id="UP000010809"/>
    </source>
</evidence>
<dbReference type="GO" id="GO:0003677">
    <property type="term" value="F:DNA binding"/>
    <property type="evidence" value="ECO:0007669"/>
    <property type="project" value="InterPro"/>
</dbReference>
<dbReference type="eggNOG" id="COG1396">
    <property type="taxonomic scope" value="Bacteria"/>
</dbReference>
<accession>L0DTU4</accession>
<organism evidence="2 3">
    <name type="scientific">Thioalkalivibrio nitratireducens (strain DSM 14787 / UNIQEM 213 / ALEN2)</name>
    <dbReference type="NCBI Taxonomy" id="1255043"/>
    <lineage>
        <taxon>Bacteria</taxon>
        <taxon>Pseudomonadati</taxon>
        <taxon>Pseudomonadota</taxon>
        <taxon>Gammaproteobacteria</taxon>
        <taxon>Chromatiales</taxon>
        <taxon>Ectothiorhodospiraceae</taxon>
        <taxon>Thioalkalivibrio</taxon>
    </lineage>
</organism>
<keyword evidence="3" id="KW-1185">Reference proteome</keyword>
<dbReference type="SMART" id="SM00530">
    <property type="entry name" value="HTH_XRE"/>
    <property type="match status" value="1"/>
</dbReference>
<dbReference type="NCBIfam" id="TIGR03830">
    <property type="entry name" value="CxxCG_CxxCG_HTH"/>
    <property type="match status" value="1"/>
</dbReference>
<dbReference type="PROSITE" id="PS50943">
    <property type="entry name" value="HTH_CROC1"/>
    <property type="match status" value="1"/>
</dbReference>
<dbReference type="RefSeq" id="WP_015257571.1">
    <property type="nucleotide sequence ID" value="NC_019902.2"/>
</dbReference>
<dbReference type="PATRIC" id="fig|1255043.3.peg.734"/>
<dbReference type="Pfam" id="PF15731">
    <property type="entry name" value="MqsA_antitoxin"/>
    <property type="match status" value="1"/>
</dbReference>
<dbReference type="InterPro" id="IPR022453">
    <property type="entry name" value="Znf_MqsA-type"/>
</dbReference>
<evidence type="ECO:0000313" key="2">
    <source>
        <dbReference type="EMBL" id="AGA32422.1"/>
    </source>
</evidence>
<evidence type="ECO:0000259" key="1">
    <source>
        <dbReference type="PROSITE" id="PS50943"/>
    </source>
</evidence>
<dbReference type="NCBIfam" id="TIGR03831">
    <property type="entry name" value="YgiT_finger"/>
    <property type="match status" value="1"/>
</dbReference>
<dbReference type="Proteomes" id="UP000010809">
    <property type="component" value="Chromosome"/>
</dbReference>
<dbReference type="AlphaFoldDB" id="L0DTU4"/>
<sequence>MTETSSICPVCESGALQPHRYSDTFQHQGKSLVVDDLEGYLCPECGADPVFEDQIRRNHTRISDARREADGLLTGEQIRRLREHLGLRQRDASALFGGGANAFSKYERGEVIQSVAMDRLLRLVGRYPALLQELASPPAESLGSVAPKHGEYVGGDPVRLQGPARHGQAQRGDGFVVVSLAKWTKDRAA</sequence>
<dbReference type="InterPro" id="IPR010982">
    <property type="entry name" value="Lambda_DNA-bd_dom_sf"/>
</dbReference>
<dbReference type="InterPro" id="IPR001387">
    <property type="entry name" value="Cro/C1-type_HTH"/>
</dbReference>
<dbReference type="KEGG" id="tni:TVNIR_0728"/>
<gene>
    <name evidence="2" type="primary">mqsA [H]</name>
    <name evidence="2" type="ordered locus">TVNIR_0728</name>
</gene>
<dbReference type="InterPro" id="IPR022452">
    <property type="entry name" value="MqsA"/>
</dbReference>
<dbReference type="OrthoDB" id="7349669at2"/>
<dbReference type="Gene3D" id="3.10.20.860">
    <property type="match status" value="1"/>
</dbReference>
<proteinExistence type="predicted"/>
<dbReference type="InterPro" id="IPR032758">
    <property type="entry name" value="MqsA/HigA-2"/>
</dbReference>
<name>L0DTU4_THIND</name>
<dbReference type="Gene3D" id="1.10.260.40">
    <property type="entry name" value="lambda repressor-like DNA-binding domains"/>
    <property type="match status" value="1"/>
</dbReference>
<dbReference type="STRING" id="1255043.TVNIR_0728"/>
<reference evidence="2" key="1">
    <citation type="submission" date="2015-12" db="EMBL/GenBank/DDBJ databases">
        <authorList>
            <person name="Tikhonova T.V."/>
            <person name="Pavlov A.R."/>
            <person name="Beletsky A.V."/>
            <person name="Mardanov A.V."/>
            <person name="Sorokin D.Y."/>
            <person name="Ravin N.V."/>
            <person name="Popov V.O."/>
        </authorList>
    </citation>
    <scope>NUCLEOTIDE SEQUENCE</scope>
    <source>
        <strain evidence="2">DSM 14787</strain>
    </source>
</reference>
<dbReference type="EMBL" id="CP003989">
    <property type="protein sequence ID" value="AGA32422.1"/>
    <property type="molecule type" value="Genomic_DNA"/>
</dbReference>
<feature type="domain" description="HTH cro/C1-type" evidence="1">
    <location>
        <begin position="78"/>
        <end position="134"/>
    </location>
</feature>
<dbReference type="CDD" id="cd00093">
    <property type="entry name" value="HTH_XRE"/>
    <property type="match status" value="1"/>
</dbReference>